<dbReference type="InterPro" id="IPR031304">
    <property type="entry name" value="SLT_2"/>
</dbReference>
<sequence length="411" mass="43969">MQISRRTISLSLLATFVSACSGGGVSSSRDTSSSMPAVPNPAFDSWVAGFRQRAAAGGISQATLDQAFRNVGYLPGVIERDRNQTEFTRTLEDYMAIAASDERVSMGKTALRQHGSTLAAIESRYGVERQVVTAIWGLESRYGTRRGDIPTISALSTLAYDGRRGAFMEKQLMAALRILQRGDISADRMVGSWAGAMGHTQFIPTSFEAFAVDFTGDGRRDIWSDNPADALASTAAYLQRNGWQTGQPWGMEVRLPAGFSTGLAGRGNARSAASWAGMGVTDTRGRPVPNHGSASILMPDGAAGPAFIVYRNFSVILRYNNAESYALGVGHLSDRILGGAPIQAAFPPDAQGMTIDDRKELQRLLTAKGFDTQGTDGVIGSNTEAAISAYQRSVGLPVTGQPSMDLLRRLR</sequence>
<protein>
    <submittedName>
        <fullName evidence="4">Lytic murein transglycosylase</fullName>
    </submittedName>
</protein>
<dbReference type="InterPro" id="IPR043426">
    <property type="entry name" value="MltB-like"/>
</dbReference>
<feature type="signal peptide" evidence="1">
    <location>
        <begin position="1"/>
        <end position="19"/>
    </location>
</feature>
<dbReference type="GO" id="GO:0009253">
    <property type="term" value="P:peptidoglycan catabolic process"/>
    <property type="evidence" value="ECO:0007669"/>
    <property type="project" value="TreeGrafter"/>
</dbReference>
<dbReference type="NCBIfam" id="TIGR02283">
    <property type="entry name" value="MltB_2"/>
    <property type="match status" value="1"/>
</dbReference>
<dbReference type="Gene3D" id="1.10.530.10">
    <property type="match status" value="1"/>
</dbReference>
<dbReference type="InterPro" id="IPR023346">
    <property type="entry name" value="Lysozyme-like_dom_sf"/>
</dbReference>
<dbReference type="GO" id="GO:0008933">
    <property type="term" value="F:peptidoglycan lytic transglycosylase activity"/>
    <property type="evidence" value="ECO:0007669"/>
    <property type="project" value="TreeGrafter"/>
</dbReference>
<dbReference type="SUPFAM" id="SSF53955">
    <property type="entry name" value="Lysozyme-like"/>
    <property type="match status" value="1"/>
</dbReference>
<dbReference type="PANTHER" id="PTHR30163">
    <property type="entry name" value="MEMBRANE-BOUND LYTIC MUREIN TRANSGLYCOSYLASE B"/>
    <property type="match status" value="1"/>
</dbReference>
<dbReference type="Pfam" id="PF13406">
    <property type="entry name" value="SLT_2"/>
    <property type="match status" value="1"/>
</dbReference>
<dbReference type="RefSeq" id="WP_089235449.1">
    <property type="nucleotide sequence ID" value="NZ_FZOY01000014.1"/>
</dbReference>
<feature type="domain" description="Peptidoglycan binding-like" evidence="2">
    <location>
        <begin position="356"/>
        <end position="410"/>
    </location>
</feature>
<reference evidence="4 5" key="1">
    <citation type="submission" date="2017-06" db="EMBL/GenBank/DDBJ databases">
        <authorList>
            <person name="Kim H.J."/>
            <person name="Triplett B.A."/>
        </authorList>
    </citation>
    <scope>NUCLEOTIDE SEQUENCE [LARGE SCALE GENOMIC DNA]</scope>
    <source>
        <strain evidence="4 5">DSM 29339</strain>
    </source>
</reference>
<dbReference type="Proteomes" id="UP000198426">
    <property type="component" value="Unassembled WGS sequence"/>
</dbReference>
<accession>A0A239MAA0</accession>
<dbReference type="Gene3D" id="1.10.101.10">
    <property type="entry name" value="PGBD-like superfamily/PGBD"/>
    <property type="match status" value="1"/>
</dbReference>
<dbReference type="CDD" id="cd13399">
    <property type="entry name" value="Slt35-like"/>
    <property type="match status" value="1"/>
</dbReference>
<evidence type="ECO:0000259" key="2">
    <source>
        <dbReference type="Pfam" id="PF01471"/>
    </source>
</evidence>
<dbReference type="Pfam" id="PF01471">
    <property type="entry name" value="PG_binding_1"/>
    <property type="match status" value="1"/>
</dbReference>
<dbReference type="InterPro" id="IPR011970">
    <property type="entry name" value="MltB_2"/>
</dbReference>
<dbReference type="Gene3D" id="1.10.8.350">
    <property type="entry name" value="Bacterial muramidase"/>
    <property type="match status" value="1"/>
</dbReference>
<evidence type="ECO:0000313" key="5">
    <source>
        <dbReference type="Proteomes" id="UP000198426"/>
    </source>
</evidence>
<feature type="domain" description="Transglycosylase SLT" evidence="3">
    <location>
        <begin position="43"/>
        <end position="334"/>
    </location>
</feature>
<evidence type="ECO:0000313" key="4">
    <source>
        <dbReference type="EMBL" id="SNT38968.1"/>
    </source>
</evidence>
<keyword evidence="1" id="KW-0732">Signal</keyword>
<evidence type="ECO:0000256" key="1">
    <source>
        <dbReference type="SAM" id="SignalP"/>
    </source>
</evidence>
<keyword evidence="5" id="KW-1185">Reference proteome</keyword>
<dbReference type="EMBL" id="FZOY01000014">
    <property type="protein sequence ID" value="SNT38968.1"/>
    <property type="molecule type" value="Genomic_DNA"/>
</dbReference>
<dbReference type="OrthoDB" id="9808544at2"/>
<dbReference type="PROSITE" id="PS51257">
    <property type="entry name" value="PROKAR_LIPOPROTEIN"/>
    <property type="match status" value="1"/>
</dbReference>
<dbReference type="PANTHER" id="PTHR30163:SF8">
    <property type="entry name" value="LYTIC MUREIN TRANSGLYCOSYLASE"/>
    <property type="match status" value="1"/>
</dbReference>
<dbReference type="InterPro" id="IPR036365">
    <property type="entry name" value="PGBD-like_sf"/>
</dbReference>
<dbReference type="AlphaFoldDB" id="A0A239MAA0"/>
<feature type="chain" id="PRO_5012082738" evidence="1">
    <location>
        <begin position="20"/>
        <end position="411"/>
    </location>
</feature>
<evidence type="ECO:0000259" key="3">
    <source>
        <dbReference type="Pfam" id="PF13406"/>
    </source>
</evidence>
<dbReference type="InterPro" id="IPR002477">
    <property type="entry name" value="Peptidoglycan-bd-like"/>
</dbReference>
<dbReference type="InterPro" id="IPR036366">
    <property type="entry name" value="PGBDSf"/>
</dbReference>
<proteinExistence type="predicted"/>
<dbReference type="SUPFAM" id="SSF47090">
    <property type="entry name" value="PGBD-like"/>
    <property type="match status" value="1"/>
</dbReference>
<name>A0A239MAA0_9RHOB</name>
<organism evidence="4 5">
    <name type="scientific">Tropicimonas sediminicola</name>
    <dbReference type="NCBI Taxonomy" id="1031541"/>
    <lineage>
        <taxon>Bacteria</taxon>
        <taxon>Pseudomonadati</taxon>
        <taxon>Pseudomonadota</taxon>
        <taxon>Alphaproteobacteria</taxon>
        <taxon>Rhodobacterales</taxon>
        <taxon>Roseobacteraceae</taxon>
        <taxon>Tropicimonas</taxon>
    </lineage>
</organism>
<gene>
    <name evidence="4" type="ORF">SAMN05421757_11441</name>
</gene>